<gene>
    <name evidence="10" type="ORF">NDU88_008006</name>
</gene>
<dbReference type="InterPro" id="IPR022125">
    <property type="entry name" value="U3snoRNP10_N"/>
</dbReference>
<keyword evidence="5 7" id="KW-0539">Nucleus</keyword>
<comment type="subcellular location">
    <subcellularLocation>
        <location evidence="1 7">Nucleus</location>
        <location evidence="1 7">Nucleolus</location>
    </subcellularLocation>
</comment>
<name>A0AAV7RTY5_PLEWA</name>
<dbReference type="Gene3D" id="1.25.10.10">
    <property type="entry name" value="Leucine-rich Repeat Variant"/>
    <property type="match status" value="2"/>
</dbReference>
<evidence type="ECO:0000256" key="3">
    <source>
        <dbReference type="ARBA" id="ARBA00022517"/>
    </source>
</evidence>
<evidence type="ECO:0000256" key="8">
    <source>
        <dbReference type="SAM" id="MobiDB-lite"/>
    </source>
</evidence>
<protein>
    <recommendedName>
        <fullName evidence="7">HEAT repeat-containing protein 1</fullName>
    </recommendedName>
</protein>
<evidence type="ECO:0000256" key="5">
    <source>
        <dbReference type="ARBA" id="ARBA00023242"/>
    </source>
</evidence>
<comment type="similarity">
    <text evidence="2 7">Belongs to the HEATR1/UTP10 family.</text>
</comment>
<feature type="domain" description="BP28 C-terminal" evidence="9">
    <location>
        <begin position="2151"/>
        <end position="2303"/>
    </location>
</feature>
<dbReference type="Proteomes" id="UP001066276">
    <property type="component" value="Chromosome 5"/>
</dbReference>
<evidence type="ECO:0000256" key="1">
    <source>
        <dbReference type="ARBA" id="ARBA00004604"/>
    </source>
</evidence>
<comment type="caution">
    <text evidence="10">The sequence shown here is derived from an EMBL/GenBank/DDBJ whole genome shotgun (WGS) entry which is preliminary data.</text>
</comment>
<dbReference type="PANTHER" id="PTHR13457">
    <property type="entry name" value="BAP28"/>
    <property type="match status" value="1"/>
</dbReference>
<evidence type="ECO:0000256" key="7">
    <source>
        <dbReference type="RuleBase" id="RU367065"/>
    </source>
</evidence>
<dbReference type="Pfam" id="PF08146">
    <property type="entry name" value="BP28CT"/>
    <property type="match status" value="1"/>
</dbReference>
<dbReference type="Pfam" id="PF23243">
    <property type="entry name" value="HEAT_HEATR1"/>
    <property type="match status" value="1"/>
</dbReference>
<dbReference type="GO" id="GO:0034455">
    <property type="term" value="C:t-UTP complex"/>
    <property type="evidence" value="ECO:0007669"/>
    <property type="project" value="TreeGrafter"/>
</dbReference>
<feature type="region of interest" description="Disordered" evidence="8">
    <location>
        <begin position="148"/>
        <end position="191"/>
    </location>
</feature>
<keyword evidence="3 7" id="KW-0690">Ribosome biogenesis</keyword>
<dbReference type="InterPro" id="IPR016024">
    <property type="entry name" value="ARM-type_fold"/>
</dbReference>
<dbReference type="PANTHER" id="PTHR13457:SF1">
    <property type="entry name" value="HEAT REPEAT-CONTAINING PROTEIN 1"/>
    <property type="match status" value="1"/>
</dbReference>
<dbReference type="GO" id="GO:0000462">
    <property type="term" value="P:maturation of SSU-rRNA from tricistronic rRNA transcript (SSU-rRNA, 5.8S rRNA, LSU-rRNA)"/>
    <property type="evidence" value="ECO:0007669"/>
    <property type="project" value="TreeGrafter"/>
</dbReference>
<dbReference type="GO" id="GO:0045943">
    <property type="term" value="P:positive regulation of transcription by RNA polymerase I"/>
    <property type="evidence" value="ECO:0007669"/>
    <property type="project" value="TreeGrafter"/>
</dbReference>
<evidence type="ECO:0000256" key="6">
    <source>
        <dbReference type="ARBA" id="ARBA00023274"/>
    </source>
</evidence>
<accession>A0AAV7RTY5</accession>
<dbReference type="GO" id="GO:0030686">
    <property type="term" value="C:90S preribosome"/>
    <property type="evidence" value="ECO:0007669"/>
    <property type="project" value="TreeGrafter"/>
</dbReference>
<proteinExistence type="inferred from homology"/>
<evidence type="ECO:0000256" key="2">
    <source>
        <dbReference type="ARBA" id="ARBA00010559"/>
    </source>
</evidence>
<evidence type="ECO:0000256" key="4">
    <source>
        <dbReference type="ARBA" id="ARBA00022552"/>
    </source>
</evidence>
<organism evidence="10 11">
    <name type="scientific">Pleurodeles waltl</name>
    <name type="common">Iberian ribbed newt</name>
    <dbReference type="NCBI Taxonomy" id="8319"/>
    <lineage>
        <taxon>Eukaryota</taxon>
        <taxon>Metazoa</taxon>
        <taxon>Chordata</taxon>
        <taxon>Craniata</taxon>
        <taxon>Vertebrata</taxon>
        <taxon>Euteleostomi</taxon>
        <taxon>Amphibia</taxon>
        <taxon>Batrachia</taxon>
        <taxon>Caudata</taxon>
        <taxon>Salamandroidea</taxon>
        <taxon>Salamandridae</taxon>
        <taxon>Pleurodelinae</taxon>
        <taxon>Pleurodeles</taxon>
    </lineage>
</organism>
<evidence type="ECO:0000313" key="10">
    <source>
        <dbReference type="EMBL" id="KAJ1155272.1"/>
    </source>
</evidence>
<dbReference type="InterPro" id="IPR012954">
    <property type="entry name" value="BP28_C_dom"/>
</dbReference>
<comment type="function">
    <text evidence="7">Involved in nucleolar processing of pre-18S ribosomal RNA.</text>
</comment>
<dbReference type="SMART" id="SM01036">
    <property type="entry name" value="BP28CT"/>
    <property type="match status" value="1"/>
</dbReference>
<dbReference type="Pfam" id="PF12397">
    <property type="entry name" value="U3snoRNP10"/>
    <property type="match status" value="1"/>
</dbReference>
<feature type="region of interest" description="Disordered" evidence="8">
    <location>
        <begin position="1768"/>
        <end position="1791"/>
    </location>
</feature>
<dbReference type="InterPro" id="IPR011989">
    <property type="entry name" value="ARM-like"/>
</dbReference>
<evidence type="ECO:0000313" key="11">
    <source>
        <dbReference type="Proteomes" id="UP001066276"/>
    </source>
</evidence>
<keyword evidence="4 7" id="KW-0698">rRNA processing</keyword>
<dbReference type="GO" id="GO:0032040">
    <property type="term" value="C:small-subunit processome"/>
    <property type="evidence" value="ECO:0007669"/>
    <property type="project" value="TreeGrafter"/>
</dbReference>
<sequence length="2419" mass="273347">MLKHLPYREEDQLREISDFVTKNPDPFLGSPMEVFDLHLVSVAAHNEEMGDEYYVDDPAGSFKQDLVYALDVGVRHTVNQTLAQAIRPIKNHLLDFTEQQGWVAPSGSQIIEGSSLPLSSQAPKKDINPHMVDFESLIRSLAKEHDYNMSASTPKSKTQEESDSSSAHSSDQGEELPRKHKKKTRHPEEHVIPPKELDFELEDIIYPKILFMTTFCRDRFYGLVCIVSFQVMMINDPLVHQEDFPLLLEPVSRDSKRIRGSSNHVACLKNSRPAAIMTSLAQQLKRLALPQNDPSLLVRKEVVSLLFDCKEAANIDRDTFFAIGCNGLEELMGIDPSFEVFQATLFSYTSKSLERSVQTKEVNQKLDENISCFLIHLSPYFMLKPAQKCLEWLIHRFHIHLYNQDSLIGCVLPYHETRVFVRVIQLLNIKDPTHRWNWLEPIQKPGVPLARSTLITHCYKDLGFMDFICTLVTKAVKIFGEYPESPSQLRVLVSFYASSIVAALQAVEDITETIVAKLLPYVHKGLRSSLVDYRAATYMIICQLAVKVVMEPSLVRALATQITKTLSKTPSLIRDGLGCLIVVLQTQGSDHLEKKPFTFLCEVPDLMSTLQGIETTYDTTALLRYLLPNLVYSVIQHSSDGGLEHPEVSNKEVFATLLMAIIKDIPLRNGLDQVLARAFLDEYVAYGIENGGNENKKSELNNQLLPFIRLLEAKYPQSLDLVLEKHLKDVKNKTEQDVFHQFISLSTSGGKYQLLEDSDTSLLLSLNHPQAAVRHLALQHLKEIIETSKDGFDESFIREAIFARLLDDNLDVVLAALASFQVFRQHIDPEDKVNSLLNLFQRVDLSQDGRWYQALEKATNLLMEGDMLRQNGKLANQVVMAVLPSMVITCSDPTSAEQKLAVHLSKSGLCSLHSLLKGWPEALDKVMKASKPAALAGAANRKMIQVLADNVASLDSSCVLQTVEDLVQTADNQERGIQQKVAFQVVCQALVQGCSSVFSEASHSQAVQRIFSLLERKVKKLETVDSAREVPKKWHIMSIADRLLPEDLLTEYIEKVSRGQEVDVQDSAILAFLLKNFIEVLKSPPSFVKGEAWWNPEKMDEASQDYVRLLFGLFNVIMCAAGEGSNAVNFRALMSFFFKVHLEEHRDLFNFFALLWTYNYSLSDPLRCSMNAVLQTQALYIGHALLSCQSAQKKKQLASASSSVVVSLLINLRSPVREVRRAAIVCLQCLSVVKESPFHLLVQGLLEKAEEIIADPGYVCQALGTIFEELQTAASQKAKQKVSAMLELLLKSIKMGSIPSYVAKILMRTLQEVNSETVLSELLPAIDRLLEKVSNEPAAVAKDEYLLLQLLLTKYNQHSASLLCKDPHSLEMFVKALNAEKILHHGMPSFQIVALEQITKQFFAAIADGKVQQRILGVLFDLLLNCKNPFCAQVATSTFKSIVVDAEQISLELESQEKSKNLGTVRQTRRHKMLEHQQRKTLDPEGTQDDVSAYWQRVTLVLELLQHKKKLKRPEVLVPALFNLLSRCLECLPSEQGSLEYTKQLTLSCLLNICQKLSPDGGRIPADVLDEERFNVELIVQCVRMSNMPQTHHHALLLLGAAAGMFPDKVLHNIMPIFTFMGANIMRLDDTYSFQVITKTVQTVIPALIQANEGDSDETTEDVEKVVSKIIHVFVDALPHVPEHRRVPILAQLIDTVGAERFLWVLLVLLFEQHVTKTVTAASNGEKDVVLERDSEFWISVCCDFSVQDQLQSLINILQYLTKLPRNKDEDDSEKKRSKSRKSKSQEPEQHLFNVESHSGKQLRHFKFLSVSFMAQLLASQSFVGKVVECGESEELQVLEQRLLEEVLCYINIVASSVEENADKPTAKFWRALLSKSYEMLDKVNALLPTEAFIPVIRGLMANHLASVRRKAMDLLNNKLQHRVQWQEEQMELLLGLMGELLSIARRKAKEKEEEEQAINRQTALYSLKLLCKCFGAQNQEAFVPVLTATIDLIAFEGAEERNVMGSALLCIAEVTSTLKALAIPHLPRLMPSVLKALKHRKELVSSEIHLLSAVTTLQKVVETLPHFLSPYLKDILLQVARLDKFTDQVGPTSQLYLRISSLKTTLATKLASRVILPTITKCYCDLQDTQQSSLAPLMEILKEHIAIMEKQQLVSQQSELTTFFLKALDFRAEHSEGDLQQVGQIEDHVINCLIIMVMKLSETTFRPLFFKLFDWSKTEDATKDRQLTFYRLADCLADKLKGLFTLFAGHLVKPFASLLNELNLIKTDEEFFGYKNIEKSCLLLDVILNCLHKIFLYDTQRFVSKERAEALMMPLVDQLENQLGGEEKFQERVTKHLVPCIAQFSVAMADDSLWKPLNYQILLKMRHNSPKVRFAALIALVELVEKLRENYVVLLPESIPFLAELMEGFFLLVYRDVM</sequence>
<evidence type="ECO:0000259" key="9">
    <source>
        <dbReference type="SMART" id="SM01036"/>
    </source>
</evidence>
<dbReference type="InterPro" id="IPR056473">
    <property type="entry name" value="HEAT_Utp10/HEAT1"/>
</dbReference>
<dbReference type="EMBL" id="JANPWB010000009">
    <property type="protein sequence ID" value="KAJ1155272.1"/>
    <property type="molecule type" value="Genomic_DNA"/>
</dbReference>
<keyword evidence="6 7" id="KW-0687">Ribonucleoprotein</keyword>
<dbReference type="GO" id="GO:0030515">
    <property type="term" value="F:snoRNA binding"/>
    <property type="evidence" value="ECO:0007669"/>
    <property type="project" value="TreeGrafter"/>
</dbReference>
<dbReference type="SUPFAM" id="SSF48371">
    <property type="entry name" value="ARM repeat"/>
    <property type="match status" value="2"/>
</dbReference>
<reference evidence="10" key="1">
    <citation type="journal article" date="2022" name="bioRxiv">
        <title>Sequencing and chromosome-scale assembly of the giantPleurodeles waltlgenome.</title>
        <authorList>
            <person name="Brown T."/>
            <person name="Elewa A."/>
            <person name="Iarovenko S."/>
            <person name="Subramanian E."/>
            <person name="Araus A.J."/>
            <person name="Petzold A."/>
            <person name="Susuki M."/>
            <person name="Suzuki K.-i.T."/>
            <person name="Hayashi T."/>
            <person name="Toyoda A."/>
            <person name="Oliveira C."/>
            <person name="Osipova E."/>
            <person name="Leigh N.D."/>
            <person name="Simon A."/>
            <person name="Yun M.H."/>
        </authorList>
    </citation>
    <scope>NUCLEOTIDE SEQUENCE</scope>
    <source>
        <strain evidence="10">20211129_DDA</strain>
        <tissue evidence="10">Liver</tissue>
    </source>
</reference>
<keyword evidence="11" id="KW-1185">Reference proteome</keyword>
<dbReference type="InterPro" id="IPR040191">
    <property type="entry name" value="UTP10"/>
</dbReference>